<sequence>MVSNMIVFALIAWAAAYSTYKLSVFVKDAGKDKPVKCSCSSCPYVGTK</sequence>
<proteinExistence type="predicted"/>
<dbReference type="EMBL" id="CP001968">
    <property type="protein sequence ID" value="ADD68047.1"/>
    <property type="molecule type" value="Genomic_DNA"/>
</dbReference>
<dbReference type="STRING" id="522772.Dacet_1275"/>
<dbReference type="PaxDb" id="522772-Dacet_1275"/>
<dbReference type="HOGENOM" id="CLU_3151973_0_0_0"/>
<accession>D4H7P8</accession>
<keyword evidence="2" id="KW-1185">Reference proteome</keyword>
<dbReference type="InParanoid" id="D4H7P8"/>
<evidence type="ECO:0000313" key="1">
    <source>
        <dbReference type="EMBL" id="ADD68047.1"/>
    </source>
</evidence>
<gene>
    <name evidence="1" type="ordered locus">Dacet_1275</name>
</gene>
<reference evidence="1 2" key="1">
    <citation type="journal article" date="2010" name="Stand. Genomic Sci.">
        <title>Complete genome sequence of Denitrovibrio acetiphilus type strain (N2460).</title>
        <authorList>
            <person name="Kiss H."/>
            <person name="Lang E."/>
            <person name="Lapidus A."/>
            <person name="Copeland A."/>
            <person name="Nolan M."/>
            <person name="Glavina Del Rio T."/>
            <person name="Chen F."/>
            <person name="Lucas S."/>
            <person name="Tice H."/>
            <person name="Cheng J.F."/>
            <person name="Han C."/>
            <person name="Goodwin L."/>
            <person name="Pitluck S."/>
            <person name="Liolios K."/>
            <person name="Pati A."/>
            <person name="Ivanova N."/>
            <person name="Mavromatis K."/>
            <person name="Chen A."/>
            <person name="Palaniappan K."/>
            <person name="Land M."/>
            <person name="Hauser L."/>
            <person name="Chang Y.J."/>
            <person name="Jeffries C.D."/>
            <person name="Detter J.C."/>
            <person name="Brettin T."/>
            <person name="Spring S."/>
            <person name="Rohde M."/>
            <person name="Goker M."/>
            <person name="Woyke T."/>
            <person name="Bristow J."/>
            <person name="Eisen J.A."/>
            <person name="Markowitz V."/>
            <person name="Hugenholtz P."/>
            <person name="Kyrpides N.C."/>
            <person name="Klenk H.P."/>
        </authorList>
    </citation>
    <scope>NUCLEOTIDE SEQUENCE [LARGE SCALE GENOMIC DNA]</scope>
    <source>
        <strain evidence="2">DSM 12809 / NBRC 114555 / N2460</strain>
    </source>
</reference>
<organism evidence="1 2">
    <name type="scientific">Denitrovibrio acetiphilus (strain DSM 12809 / NBRC 114555 / N2460)</name>
    <dbReference type="NCBI Taxonomy" id="522772"/>
    <lineage>
        <taxon>Bacteria</taxon>
        <taxon>Pseudomonadati</taxon>
        <taxon>Deferribacterota</taxon>
        <taxon>Deferribacteres</taxon>
        <taxon>Deferribacterales</taxon>
        <taxon>Geovibrionaceae</taxon>
        <taxon>Denitrovibrio</taxon>
    </lineage>
</organism>
<dbReference type="Pfam" id="PF12669">
    <property type="entry name" value="FeoB_associated"/>
    <property type="match status" value="1"/>
</dbReference>
<protein>
    <submittedName>
        <fullName evidence="1">Uncharacterized protein</fullName>
    </submittedName>
</protein>
<name>D4H7P8_DENA2</name>
<evidence type="ECO:0000313" key="2">
    <source>
        <dbReference type="Proteomes" id="UP000002012"/>
    </source>
</evidence>
<dbReference type="KEGG" id="dap:Dacet_1275"/>
<dbReference type="Proteomes" id="UP000002012">
    <property type="component" value="Chromosome"/>
</dbReference>
<dbReference type="AlphaFoldDB" id="D4H7P8"/>